<dbReference type="InterPro" id="IPR015943">
    <property type="entry name" value="WD40/YVTN_repeat-like_dom_sf"/>
</dbReference>
<feature type="region of interest" description="Disordered" evidence="19">
    <location>
        <begin position="136"/>
        <end position="162"/>
    </location>
</feature>
<accession>A0A2P6VKK8</accession>
<organism evidence="21 22">
    <name type="scientific">Micractinium conductrix</name>
    <dbReference type="NCBI Taxonomy" id="554055"/>
    <lineage>
        <taxon>Eukaryota</taxon>
        <taxon>Viridiplantae</taxon>
        <taxon>Chlorophyta</taxon>
        <taxon>core chlorophytes</taxon>
        <taxon>Trebouxiophyceae</taxon>
        <taxon>Chlorellales</taxon>
        <taxon>Chlorellaceae</taxon>
        <taxon>Chlorella clade</taxon>
        <taxon>Micractinium</taxon>
    </lineage>
</organism>
<evidence type="ECO:0000256" key="7">
    <source>
        <dbReference type="ARBA" id="ARBA00022574"/>
    </source>
</evidence>
<dbReference type="InterPro" id="IPR019775">
    <property type="entry name" value="WD40_repeat_CS"/>
</dbReference>
<evidence type="ECO:0000256" key="17">
    <source>
        <dbReference type="PROSITE-ProRule" id="PRU00221"/>
    </source>
</evidence>
<dbReference type="AlphaFoldDB" id="A0A2P6VKK8"/>
<feature type="domain" description="U-box" evidence="20">
    <location>
        <begin position="1"/>
        <end position="70"/>
    </location>
</feature>
<keyword evidence="13 18" id="KW-0833">Ubl conjugation pathway</keyword>
<feature type="repeat" description="WD" evidence="17">
    <location>
        <begin position="351"/>
        <end position="381"/>
    </location>
</feature>
<evidence type="ECO:0000256" key="3">
    <source>
        <dbReference type="ARBA" id="ARBA00004906"/>
    </source>
</evidence>
<dbReference type="PROSITE" id="PS51698">
    <property type="entry name" value="U_BOX"/>
    <property type="match status" value="1"/>
</dbReference>
<evidence type="ECO:0000256" key="4">
    <source>
        <dbReference type="ARBA" id="ARBA00006388"/>
    </source>
</evidence>
<dbReference type="Proteomes" id="UP000239649">
    <property type="component" value="Unassembled WGS sequence"/>
</dbReference>
<evidence type="ECO:0000256" key="16">
    <source>
        <dbReference type="ARBA" id="ARBA00023242"/>
    </source>
</evidence>
<dbReference type="PROSITE" id="PS50082">
    <property type="entry name" value="WD_REPEATS_2"/>
    <property type="match status" value="3"/>
</dbReference>
<evidence type="ECO:0000313" key="22">
    <source>
        <dbReference type="Proteomes" id="UP000239649"/>
    </source>
</evidence>
<dbReference type="Gene3D" id="2.130.10.10">
    <property type="entry name" value="YVTN repeat-like/Quinoprotein amine dehydrogenase"/>
    <property type="match status" value="1"/>
</dbReference>
<dbReference type="CDD" id="cd00200">
    <property type="entry name" value="WD40"/>
    <property type="match status" value="1"/>
</dbReference>
<dbReference type="GO" id="GO:0061630">
    <property type="term" value="F:ubiquitin protein ligase activity"/>
    <property type="evidence" value="ECO:0007669"/>
    <property type="project" value="UniProtKB-UniRule"/>
</dbReference>
<comment type="subunit">
    <text evidence="18">Homotetramer.</text>
</comment>
<proteinExistence type="inferred from homology"/>
<dbReference type="InterPro" id="IPR055340">
    <property type="entry name" value="RING-Ubox_PRP19"/>
</dbReference>
<dbReference type="GO" id="GO:0070534">
    <property type="term" value="P:protein K63-linked ubiquitination"/>
    <property type="evidence" value="ECO:0007669"/>
    <property type="project" value="UniProtKB-UniRule"/>
</dbReference>
<dbReference type="SMART" id="SM00320">
    <property type="entry name" value="WD40"/>
    <property type="match status" value="7"/>
</dbReference>
<evidence type="ECO:0000256" key="8">
    <source>
        <dbReference type="ARBA" id="ARBA00022664"/>
    </source>
</evidence>
<dbReference type="InterPro" id="IPR003613">
    <property type="entry name" value="Ubox_domain"/>
</dbReference>
<dbReference type="GO" id="GO:0000974">
    <property type="term" value="C:Prp19 complex"/>
    <property type="evidence" value="ECO:0007669"/>
    <property type="project" value="UniProtKB-UniRule"/>
</dbReference>
<comment type="similarity">
    <text evidence="4 18">Belongs to the WD repeat PRP19 family.</text>
</comment>
<evidence type="ECO:0000256" key="10">
    <source>
        <dbReference type="ARBA" id="ARBA00022728"/>
    </source>
</evidence>
<dbReference type="GO" id="GO:0005737">
    <property type="term" value="C:cytoplasm"/>
    <property type="evidence" value="ECO:0007669"/>
    <property type="project" value="TreeGrafter"/>
</dbReference>
<evidence type="ECO:0000256" key="1">
    <source>
        <dbReference type="ARBA" id="ARBA00000900"/>
    </source>
</evidence>
<comment type="function">
    <text evidence="18">Ubiquitin-protein ligase which is mainly involved pre-mRNA splicing and DNA repair. Required for pre-mRNA splicing as component of the spliceosome.</text>
</comment>
<dbReference type="GO" id="GO:0071006">
    <property type="term" value="C:U2-type catalytic step 1 spliceosome"/>
    <property type="evidence" value="ECO:0007669"/>
    <property type="project" value="TreeGrafter"/>
</dbReference>
<evidence type="ECO:0000259" key="20">
    <source>
        <dbReference type="PROSITE" id="PS51698"/>
    </source>
</evidence>
<dbReference type="PANTHER" id="PTHR43995:SF1">
    <property type="entry name" value="PRE-MRNA-PROCESSING FACTOR 19"/>
    <property type="match status" value="1"/>
</dbReference>
<evidence type="ECO:0000256" key="18">
    <source>
        <dbReference type="RuleBase" id="RU367101"/>
    </source>
</evidence>
<keyword evidence="9 18" id="KW-0808">Transferase</keyword>
<keyword evidence="7 17" id="KW-0853">WD repeat</keyword>
<dbReference type="SUPFAM" id="SSF57850">
    <property type="entry name" value="RING/U-box"/>
    <property type="match status" value="1"/>
</dbReference>
<keyword evidence="14 18" id="KW-0508">mRNA splicing</keyword>
<dbReference type="CDD" id="cd16656">
    <property type="entry name" value="RING-Ubox_PRP19"/>
    <property type="match status" value="1"/>
</dbReference>
<name>A0A2P6VKK8_9CHLO</name>
<evidence type="ECO:0000256" key="2">
    <source>
        <dbReference type="ARBA" id="ARBA00004123"/>
    </source>
</evidence>
<keyword evidence="11" id="KW-0677">Repeat</keyword>
<evidence type="ECO:0000256" key="9">
    <source>
        <dbReference type="ARBA" id="ARBA00022679"/>
    </source>
</evidence>
<dbReference type="STRING" id="554055.A0A2P6VKK8"/>
<dbReference type="GO" id="GO:0000398">
    <property type="term" value="P:mRNA splicing, via spliceosome"/>
    <property type="evidence" value="ECO:0007669"/>
    <property type="project" value="InterPro"/>
</dbReference>
<evidence type="ECO:0000256" key="15">
    <source>
        <dbReference type="ARBA" id="ARBA00023204"/>
    </source>
</evidence>
<feature type="repeat" description="WD" evidence="17">
    <location>
        <begin position="250"/>
        <end position="281"/>
    </location>
</feature>
<dbReference type="SUPFAM" id="SSF50978">
    <property type="entry name" value="WD40 repeat-like"/>
    <property type="match status" value="1"/>
</dbReference>
<comment type="subcellular location">
    <subcellularLocation>
        <location evidence="2 18">Nucleus</location>
    </subcellularLocation>
</comment>
<dbReference type="InterPro" id="IPR001680">
    <property type="entry name" value="WD40_rpt"/>
</dbReference>
<keyword evidence="8 18" id="KW-0507">mRNA processing</keyword>
<dbReference type="InterPro" id="IPR038959">
    <property type="entry name" value="Prp19"/>
</dbReference>
<protein>
    <recommendedName>
        <fullName evidence="6 18">Pre-mRNA-processing factor 19</fullName>
        <ecNumber evidence="5 18">2.3.2.27</ecNumber>
    </recommendedName>
</protein>
<dbReference type="FunFam" id="3.30.40.10:FF:000027">
    <property type="entry name" value="Pre-mRNA-processing factor 19, putative"/>
    <property type="match status" value="1"/>
</dbReference>
<feature type="region of interest" description="Disordered" evidence="19">
    <location>
        <begin position="559"/>
        <end position="594"/>
    </location>
</feature>
<comment type="caution">
    <text evidence="21">The sequence shown here is derived from an EMBL/GenBank/DDBJ whole genome shotgun (WGS) entry which is preliminary data.</text>
</comment>
<evidence type="ECO:0000256" key="5">
    <source>
        <dbReference type="ARBA" id="ARBA00012483"/>
    </source>
</evidence>
<dbReference type="OrthoDB" id="687049at2759"/>
<evidence type="ECO:0000256" key="13">
    <source>
        <dbReference type="ARBA" id="ARBA00022786"/>
    </source>
</evidence>
<dbReference type="GO" id="GO:0006281">
    <property type="term" value="P:DNA repair"/>
    <property type="evidence" value="ECO:0007669"/>
    <property type="project" value="UniProtKB-KW"/>
</dbReference>
<keyword evidence="16 18" id="KW-0539">Nucleus</keyword>
<sequence length="620" mass="65516">MLCSISGTVPEVPVVSKKSGHLYEKRLIVKVIQETGRDPVTSEALSEDDLLELTTSQVVKPRPTPATSIPGLLSLFQNEWDSTMLEVHQLRQSLNTVRQELSHALYQHDAACRVIARLMRERDGYRQQLEVAQRALPEAGGAKRGAEEAEGPAGKKPKAGLTPDIADKLTACSNDLSKGRKKRAVSGTVAAPEDIAAYELQSTHPLHKTSKGGILALDLSPAGESVVATAGADASVQLYDRGAERVLATLSGHTKKVYDVKFVGSQEVLASGSADKTTKLWRAEGDSYACAHTFSEQSGDVVSVCVHPTSDYLISAASDGTWAFYDVAQAACVTQVADDAAAAGGGYSCAALHPDGLILCTGTADAAVRIWETRTQKNVAKFDGHEGRISGISFSENGYFMATCASDGVKLWDLRKLRNFKSLAPYDGAPTSSVAFDYSGLYLGVGGADARVYGVKQDWAVVKEFSDVPKKGVHAVRFGADARSLLVGAADHNLRVFAAPHDAPLPVFDPFYFHEQGVVDSGMGLIARGGTWSPATHCHWPETFQAAARTLLLAASSAGAQPAVQPKGGEGAGRATRGRRRSQRAAAGAPADGGGGLAALPGSNVLHVLELAAMPMSDWL</sequence>
<keyword evidence="10 18" id="KW-0747">Spliceosome</keyword>
<dbReference type="EMBL" id="LHPF02000004">
    <property type="protein sequence ID" value="PSC74641.1"/>
    <property type="molecule type" value="Genomic_DNA"/>
</dbReference>
<dbReference type="InterPro" id="IPR013083">
    <property type="entry name" value="Znf_RING/FYVE/PHD"/>
</dbReference>
<gene>
    <name evidence="21" type="ORF">C2E20_2420</name>
</gene>
<evidence type="ECO:0000256" key="14">
    <source>
        <dbReference type="ARBA" id="ARBA00023187"/>
    </source>
</evidence>
<dbReference type="EC" id="2.3.2.27" evidence="5 18"/>
<dbReference type="PANTHER" id="PTHR43995">
    <property type="entry name" value="PRE-MRNA-PROCESSING FACTOR 19"/>
    <property type="match status" value="1"/>
</dbReference>
<keyword evidence="22" id="KW-1185">Reference proteome</keyword>
<dbReference type="PROSITE" id="PS00678">
    <property type="entry name" value="WD_REPEATS_1"/>
    <property type="match status" value="1"/>
</dbReference>
<dbReference type="InterPro" id="IPR036322">
    <property type="entry name" value="WD40_repeat_dom_sf"/>
</dbReference>
<dbReference type="PROSITE" id="PS50294">
    <property type="entry name" value="WD_REPEATS_REGION"/>
    <property type="match status" value="1"/>
</dbReference>
<dbReference type="SMART" id="SM00504">
    <property type="entry name" value="Ubox"/>
    <property type="match status" value="1"/>
</dbReference>
<evidence type="ECO:0000256" key="19">
    <source>
        <dbReference type="SAM" id="MobiDB-lite"/>
    </source>
</evidence>
<keyword evidence="15 18" id="KW-0234">DNA repair</keyword>
<evidence type="ECO:0000256" key="6">
    <source>
        <dbReference type="ARBA" id="ARBA00015618"/>
    </source>
</evidence>
<reference evidence="21 22" key="1">
    <citation type="journal article" date="2018" name="Plant J.">
        <title>Genome sequences of Chlorella sorokiniana UTEX 1602 and Micractinium conductrix SAG 241.80: implications to maltose excretion by a green alga.</title>
        <authorList>
            <person name="Arriola M.B."/>
            <person name="Velmurugan N."/>
            <person name="Zhang Y."/>
            <person name="Plunkett M.H."/>
            <person name="Hondzo H."/>
            <person name="Barney B.M."/>
        </authorList>
    </citation>
    <scope>NUCLEOTIDE SEQUENCE [LARGE SCALE GENOMIC DNA]</scope>
    <source>
        <strain evidence="21 22">SAG 241.80</strain>
    </source>
</reference>
<dbReference type="InterPro" id="IPR013915">
    <property type="entry name" value="Prp19_cc"/>
</dbReference>
<evidence type="ECO:0000313" key="21">
    <source>
        <dbReference type="EMBL" id="PSC74641.1"/>
    </source>
</evidence>
<comment type="catalytic activity">
    <reaction evidence="1 18">
        <text>S-ubiquitinyl-[E2 ubiquitin-conjugating enzyme]-L-cysteine + [acceptor protein]-L-lysine = [E2 ubiquitin-conjugating enzyme]-L-cysteine + N(6)-ubiquitinyl-[acceptor protein]-L-lysine.</text>
        <dbReference type="EC" id="2.3.2.27"/>
    </reaction>
</comment>
<dbReference type="UniPathway" id="UPA00143"/>
<keyword evidence="12 18" id="KW-0227">DNA damage</keyword>
<feature type="repeat" description="WD" evidence="17">
    <location>
        <begin position="382"/>
        <end position="422"/>
    </location>
</feature>
<evidence type="ECO:0000256" key="11">
    <source>
        <dbReference type="ARBA" id="ARBA00022737"/>
    </source>
</evidence>
<evidence type="ECO:0000256" key="12">
    <source>
        <dbReference type="ARBA" id="ARBA00022763"/>
    </source>
</evidence>
<dbReference type="Pfam" id="PF24814">
    <property type="entry name" value="WD40_Prp19"/>
    <property type="match status" value="1"/>
</dbReference>
<dbReference type="Gene3D" id="3.30.40.10">
    <property type="entry name" value="Zinc/RING finger domain, C3HC4 (zinc finger)"/>
    <property type="match status" value="1"/>
</dbReference>
<dbReference type="Pfam" id="PF08606">
    <property type="entry name" value="Prp19"/>
    <property type="match status" value="1"/>
</dbReference>
<comment type="pathway">
    <text evidence="3 18">Protein modification; protein ubiquitination.</text>
</comment>